<feature type="domain" description="NADP-dependent oxidoreductase" evidence="4">
    <location>
        <begin position="63"/>
        <end position="357"/>
    </location>
</feature>
<gene>
    <name evidence="5" type="ORF">GGE12_001828</name>
</gene>
<dbReference type="GO" id="GO:0005737">
    <property type="term" value="C:cytoplasm"/>
    <property type="evidence" value="ECO:0007669"/>
    <property type="project" value="TreeGrafter"/>
</dbReference>
<dbReference type="InterPro" id="IPR050791">
    <property type="entry name" value="Aldo-Keto_reductase"/>
</dbReference>
<organism evidence="5 6">
    <name type="scientific">Rhizobium mongolense</name>
    <dbReference type="NCBI Taxonomy" id="57676"/>
    <lineage>
        <taxon>Bacteria</taxon>
        <taxon>Pseudomonadati</taxon>
        <taxon>Pseudomonadota</taxon>
        <taxon>Alphaproteobacteria</taxon>
        <taxon>Hyphomicrobiales</taxon>
        <taxon>Rhizobiaceae</taxon>
        <taxon>Rhizobium/Agrobacterium group</taxon>
        <taxon>Rhizobium</taxon>
    </lineage>
</organism>
<dbReference type="PANTHER" id="PTHR43625:SF77">
    <property type="entry name" value="ALDO-KETO REDUCTASE"/>
    <property type="match status" value="1"/>
</dbReference>
<dbReference type="SUPFAM" id="SSF51430">
    <property type="entry name" value="NAD(P)-linked oxidoreductase"/>
    <property type="match status" value="1"/>
</dbReference>
<dbReference type="InterPro" id="IPR006311">
    <property type="entry name" value="TAT_signal"/>
</dbReference>
<dbReference type="CDD" id="cd19078">
    <property type="entry name" value="AKR_AKR13C1_2"/>
    <property type="match status" value="1"/>
</dbReference>
<feature type="signal peptide" evidence="3">
    <location>
        <begin position="1"/>
        <end position="32"/>
    </location>
</feature>
<name>A0A7W6WE13_9HYPH</name>
<dbReference type="PANTHER" id="PTHR43625">
    <property type="entry name" value="AFLATOXIN B1 ALDEHYDE REDUCTASE"/>
    <property type="match status" value="1"/>
</dbReference>
<keyword evidence="3" id="KW-0732">Signal</keyword>
<dbReference type="RefSeq" id="WP_246778479.1">
    <property type="nucleotide sequence ID" value="NZ_JACIGM010000003.1"/>
</dbReference>
<evidence type="ECO:0000256" key="3">
    <source>
        <dbReference type="SAM" id="SignalP"/>
    </source>
</evidence>
<evidence type="ECO:0000313" key="6">
    <source>
        <dbReference type="Proteomes" id="UP000533641"/>
    </source>
</evidence>
<evidence type="ECO:0000256" key="2">
    <source>
        <dbReference type="SAM" id="MobiDB-lite"/>
    </source>
</evidence>
<protein>
    <submittedName>
        <fullName evidence="5">Aryl-alcohol dehydrogenase-like predicted oxidoreductase</fullName>
    </submittedName>
</protein>
<dbReference type="EMBL" id="JACIGM010000003">
    <property type="protein sequence ID" value="MBB4274073.1"/>
    <property type="molecule type" value="Genomic_DNA"/>
</dbReference>
<reference evidence="5 6" key="1">
    <citation type="submission" date="2020-08" db="EMBL/GenBank/DDBJ databases">
        <title>Genomic Encyclopedia of Type Strains, Phase IV (KMG-V): Genome sequencing to study the core and pangenomes of soil and plant-associated prokaryotes.</title>
        <authorList>
            <person name="Whitman W."/>
        </authorList>
    </citation>
    <scope>NUCLEOTIDE SEQUENCE [LARGE SCALE GENOMIC DNA]</scope>
    <source>
        <strain evidence="5 6">SEMIA 402</strain>
    </source>
</reference>
<accession>A0A7W6WE13</accession>
<dbReference type="PROSITE" id="PS51318">
    <property type="entry name" value="TAT"/>
    <property type="match status" value="1"/>
</dbReference>
<dbReference type="GO" id="GO:0016491">
    <property type="term" value="F:oxidoreductase activity"/>
    <property type="evidence" value="ECO:0007669"/>
    <property type="project" value="UniProtKB-KW"/>
</dbReference>
<keyword evidence="1" id="KW-0560">Oxidoreductase</keyword>
<dbReference type="Gene3D" id="3.20.20.100">
    <property type="entry name" value="NADP-dependent oxidoreductase domain"/>
    <property type="match status" value="1"/>
</dbReference>
<evidence type="ECO:0000256" key="1">
    <source>
        <dbReference type="ARBA" id="ARBA00023002"/>
    </source>
</evidence>
<dbReference type="Proteomes" id="UP000533641">
    <property type="component" value="Unassembled WGS sequence"/>
</dbReference>
<proteinExistence type="predicted"/>
<feature type="region of interest" description="Disordered" evidence="2">
    <location>
        <begin position="30"/>
        <end position="50"/>
    </location>
</feature>
<sequence length="441" mass="48461">MTKRQSMELNRRGLLVAAGALTVAANAVSASAQTTGQANGPASTPTSDIGRRKLGSLEVSSVGLGVQNMSRTYQQTVPTRAEMHNIIRAAFDRGLTYYDAAEAYGPHEVERILGEGVEPFRDQIVIASKFGWNIDLETGERRPGLNSRPEHIKQAVEGMLKRLRTDRIDLLYQHRVDPEVPIEDVAGAVKDLMTEGKVLHWGLSEMGVNTLRRAHAALPVTAVQSEYSMLWRGPETTAIPVCEELGIGFVPRSPLGVGFLNGAIDARTRFAPGDIRAVEGRFSPENLAHNLALVELLNVWAERMQARLGQIALAWLLAQKPWIVPIPGTTQMAHMIENIGAPSIELTSSEIGELTAAVMGQARRQELRKIASNTGDSMTRECRHFRSEGALDEEMVGKTRSRALIVALNLRLQSAEVPSFSSGCSVEFEQHDLRRRHKAER</sequence>
<evidence type="ECO:0000313" key="5">
    <source>
        <dbReference type="EMBL" id="MBB4274073.1"/>
    </source>
</evidence>
<dbReference type="Pfam" id="PF00248">
    <property type="entry name" value="Aldo_ket_red"/>
    <property type="match status" value="1"/>
</dbReference>
<dbReference type="InterPro" id="IPR023210">
    <property type="entry name" value="NADP_OxRdtase_dom"/>
</dbReference>
<feature type="chain" id="PRO_5030792488" evidence="3">
    <location>
        <begin position="33"/>
        <end position="441"/>
    </location>
</feature>
<comment type="caution">
    <text evidence="5">The sequence shown here is derived from an EMBL/GenBank/DDBJ whole genome shotgun (WGS) entry which is preliminary data.</text>
</comment>
<dbReference type="InterPro" id="IPR036812">
    <property type="entry name" value="NAD(P)_OxRdtase_dom_sf"/>
</dbReference>
<dbReference type="AlphaFoldDB" id="A0A7W6WE13"/>
<evidence type="ECO:0000259" key="4">
    <source>
        <dbReference type="Pfam" id="PF00248"/>
    </source>
</evidence>
<feature type="compositionally biased region" description="Polar residues" evidence="2">
    <location>
        <begin position="33"/>
        <end position="47"/>
    </location>
</feature>